<dbReference type="InParanoid" id="J0D5G3"/>
<dbReference type="AlphaFoldDB" id="J0D5G3"/>
<proteinExistence type="predicted"/>
<feature type="region of interest" description="Disordered" evidence="1">
    <location>
        <begin position="1"/>
        <end position="57"/>
    </location>
</feature>
<reference evidence="3" key="1">
    <citation type="journal article" date="2012" name="Science">
        <title>The Paleozoic origin of enzymatic lignin decomposition reconstructed from 31 fungal genomes.</title>
        <authorList>
            <person name="Floudas D."/>
            <person name="Binder M."/>
            <person name="Riley R."/>
            <person name="Barry K."/>
            <person name="Blanchette R.A."/>
            <person name="Henrissat B."/>
            <person name="Martinez A.T."/>
            <person name="Otillar R."/>
            <person name="Spatafora J.W."/>
            <person name="Yadav J.S."/>
            <person name="Aerts A."/>
            <person name="Benoit I."/>
            <person name="Boyd A."/>
            <person name="Carlson A."/>
            <person name="Copeland A."/>
            <person name="Coutinho P.M."/>
            <person name="de Vries R.P."/>
            <person name="Ferreira P."/>
            <person name="Findley K."/>
            <person name="Foster B."/>
            <person name="Gaskell J."/>
            <person name="Glotzer D."/>
            <person name="Gorecki P."/>
            <person name="Heitman J."/>
            <person name="Hesse C."/>
            <person name="Hori C."/>
            <person name="Igarashi K."/>
            <person name="Jurgens J.A."/>
            <person name="Kallen N."/>
            <person name="Kersten P."/>
            <person name="Kohler A."/>
            <person name="Kuees U."/>
            <person name="Kumar T.K.A."/>
            <person name="Kuo A."/>
            <person name="LaButti K."/>
            <person name="Larrondo L.F."/>
            <person name="Lindquist E."/>
            <person name="Ling A."/>
            <person name="Lombard V."/>
            <person name="Lucas S."/>
            <person name="Lundell T."/>
            <person name="Martin R."/>
            <person name="McLaughlin D.J."/>
            <person name="Morgenstern I."/>
            <person name="Morin E."/>
            <person name="Murat C."/>
            <person name="Nagy L.G."/>
            <person name="Nolan M."/>
            <person name="Ohm R.A."/>
            <person name="Patyshakuliyeva A."/>
            <person name="Rokas A."/>
            <person name="Ruiz-Duenas F.J."/>
            <person name="Sabat G."/>
            <person name="Salamov A."/>
            <person name="Samejima M."/>
            <person name="Schmutz J."/>
            <person name="Slot J.C."/>
            <person name="St John F."/>
            <person name="Stenlid J."/>
            <person name="Sun H."/>
            <person name="Sun S."/>
            <person name="Syed K."/>
            <person name="Tsang A."/>
            <person name="Wiebenga A."/>
            <person name="Young D."/>
            <person name="Pisabarro A."/>
            <person name="Eastwood D.C."/>
            <person name="Martin F."/>
            <person name="Cullen D."/>
            <person name="Grigoriev I.V."/>
            <person name="Hibbett D.S."/>
        </authorList>
    </citation>
    <scope>NUCLEOTIDE SEQUENCE [LARGE SCALE GENOMIC DNA]</scope>
    <source>
        <strain evidence="3">TFB10046</strain>
    </source>
</reference>
<organism evidence="2 3">
    <name type="scientific">Auricularia subglabra (strain TFB-10046 / SS5)</name>
    <name type="common">White-rot fungus</name>
    <name type="synonym">Auricularia delicata (strain TFB10046)</name>
    <dbReference type="NCBI Taxonomy" id="717982"/>
    <lineage>
        <taxon>Eukaryota</taxon>
        <taxon>Fungi</taxon>
        <taxon>Dikarya</taxon>
        <taxon>Basidiomycota</taxon>
        <taxon>Agaricomycotina</taxon>
        <taxon>Agaricomycetes</taxon>
        <taxon>Auriculariales</taxon>
        <taxon>Auriculariaceae</taxon>
        <taxon>Auricularia</taxon>
    </lineage>
</organism>
<gene>
    <name evidence="2" type="ORF">AURDEDRAFT_131395</name>
</gene>
<feature type="region of interest" description="Disordered" evidence="1">
    <location>
        <begin position="214"/>
        <end position="243"/>
    </location>
</feature>
<evidence type="ECO:0000313" key="3">
    <source>
        <dbReference type="Proteomes" id="UP000006514"/>
    </source>
</evidence>
<feature type="region of interest" description="Disordered" evidence="1">
    <location>
        <begin position="516"/>
        <end position="547"/>
    </location>
</feature>
<feature type="compositionally biased region" description="Polar residues" evidence="1">
    <location>
        <begin position="389"/>
        <end position="401"/>
    </location>
</feature>
<name>J0D5G3_AURST</name>
<feature type="region of interest" description="Disordered" evidence="1">
    <location>
        <begin position="176"/>
        <end position="196"/>
    </location>
</feature>
<feature type="region of interest" description="Disordered" evidence="1">
    <location>
        <begin position="386"/>
        <end position="418"/>
    </location>
</feature>
<protein>
    <submittedName>
        <fullName evidence="2">Uncharacterized protein</fullName>
    </submittedName>
</protein>
<keyword evidence="3" id="KW-1185">Reference proteome</keyword>
<feature type="compositionally biased region" description="Polar residues" evidence="1">
    <location>
        <begin position="220"/>
        <end position="234"/>
    </location>
</feature>
<feature type="compositionally biased region" description="Low complexity" evidence="1">
    <location>
        <begin position="46"/>
        <end position="57"/>
    </location>
</feature>
<accession>J0D5G3</accession>
<feature type="region of interest" description="Disordered" evidence="1">
    <location>
        <begin position="563"/>
        <end position="591"/>
    </location>
</feature>
<dbReference type="Proteomes" id="UP000006514">
    <property type="component" value="Unassembled WGS sequence"/>
</dbReference>
<evidence type="ECO:0000256" key="1">
    <source>
        <dbReference type="SAM" id="MobiDB-lite"/>
    </source>
</evidence>
<dbReference type="KEGG" id="adl:AURDEDRAFT_131395"/>
<dbReference type="EMBL" id="JH688026">
    <property type="protein sequence ID" value="EJD33996.1"/>
    <property type="molecule type" value="Genomic_DNA"/>
</dbReference>
<evidence type="ECO:0000313" key="2">
    <source>
        <dbReference type="EMBL" id="EJD33996.1"/>
    </source>
</evidence>
<feature type="compositionally biased region" description="Basic and acidic residues" evidence="1">
    <location>
        <begin position="571"/>
        <end position="584"/>
    </location>
</feature>
<sequence>MSNPKRLRSESPPPVAPSQTPKRAHTSLDRRAHAPGPLGEGIGAQSPSSPTFSSSGSGLQVDIGWVAVPPTLAESSPTSAGEGFTGVSPHVILLSLRIRDLANPALSPSPQSTLSAAVSSAFSAANLESELELSASEAPSGIEVQAGGSIHEQLAGVRGVCRCARRNMLTSSVQDSGVAQVSGIQPGQDAQGPQLPQNQIPTTFTTREELTVAQHPGPTVSPNLSASRTATPQSPGGPHAQFDARITHTPPGMPLNAGASTPMNLLSRHPAVGPSTYVPGNLSPLGIETSAPQTPAVIVPLIQPATPFHESLGYAPAARSTISVDHALQHRVVSSPRADVVEVVDSQTPSDLPPVSSGNFATGSGPTEMAIHAQATSVLGDPFPVASGASFTPQSQAQTANAEGDGHSVPQVVLQPPQHPWPYQAPTYPPAGYIYGAPHHVPQAPPHPFQYQAHPPYPPSEHFYDAQQAAPNAMLAPWQYQGPLYPSPAWYNNLQNFSTAPPPGVPYALYPSTANPFQRGPPPPGSSSMAYAGRHLSHYPPPSGPPPEVFGTILRMLANQVAPPPLTMTGRESHQLRASEDRRPSGTFATSPNVQVENAGVRLQWAFPRSPVLNLAPV</sequence>
<feature type="compositionally biased region" description="Polar residues" evidence="1">
    <location>
        <begin position="176"/>
        <end position="185"/>
    </location>
</feature>